<sequence>MKICHVIYIPRFSGAEILVRELARDHAAKGHQIAVISLMPLEESFRSQQQLLEQANVDMAFPTRMLGKYGRFQFLTQQLRRWKPDIILGHAVIPSLYAQIAAKLAGLTQTSVINVLHDASQDDYASWYFQALEKWIAPDADAVVAVSQLGAENYVKRIRPVSVPYVIPNGINLERIVQASSQREQVRNQVFSVSDQDVVYLQVGRFNQIKQQHLTLQAYAQAAQTAEFTSKLFLAGIVEDPNYEQSLRQRVAELNLENQVVFLGARSDVPELLAGADVYLMPSKQEAHSVAFAEALASGITIVASDIPSFQYGRSFQGVDLIQPEQTEVFARRLTESAYTAVQVRWHRDLSAYAIEQTANAYLNVFQALSPCQ</sequence>
<dbReference type="PANTHER" id="PTHR12526">
    <property type="entry name" value="GLYCOSYLTRANSFERASE"/>
    <property type="match status" value="1"/>
</dbReference>
<keyword evidence="3" id="KW-0328">Glycosyltransferase</keyword>
<gene>
    <name evidence="3" type="ORF">Q2T42_19410</name>
</gene>
<dbReference type="InterPro" id="IPR001296">
    <property type="entry name" value="Glyco_trans_1"/>
</dbReference>
<dbReference type="EC" id="2.4.-.-" evidence="3"/>
<name>A0AA97ANG7_LEPBY</name>
<dbReference type="Pfam" id="PF00534">
    <property type="entry name" value="Glycos_transf_1"/>
    <property type="match status" value="1"/>
</dbReference>
<dbReference type="PANTHER" id="PTHR12526:SF634">
    <property type="entry name" value="BLL3361 PROTEIN"/>
    <property type="match status" value="1"/>
</dbReference>
<feature type="domain" description="Glycosyltransferase subfamily 4-like N-terminal" evidence="2">
    <location>
        <begin position="13"/>
        <end position="175"/>
    </location>
</feature>
<dbReference type="AlphaFoldDB" id="A0AA97ANG7"/>
<dbReference type="InterPro" id="IPR028098">
    <property type="entry name" value="Glyco_trans_4-like_N"/>
</dbReference>
<evidence type="ECO:0000259" key="1">
    <source>
        <dbReference type="Pfam" id="PF00534"/>
    </source>
</evidence>
<dbReference type="RefSeq" id="WP_316426188.1">
    <property type="nucleotide sequence ID" value="NZ_CP130144.1"/>
</dbReference>
<dbReference type="SUPFAM" id="SSF53756">
    <property type="entry name" value="UDP-Glycosyltransferase/glycogen phosphorylase"/>
    <property type="match status" value="1"/>
</dbReference>
<dbReference type="EMBL" id="CP130144">
    <property type="protein sequence ID" value="WNZ44004.1"/>
    <property type="molecule type" value="Genomic_DNA"/>
</dbReference>
<feature type="domain" description="Glycosyl transferase family 1" evidence="1">
    <location>
        <begin position="194"/>
        <end position="310"/>
    </location>
</feature>
<dbReference type="CDD" id="cd03801">
    <property type="entry name" value="GT4_PimA-like"/>
    <property type="match status" value="1"/>
</dbReference>
<evidence type="ECO:0000259" key="2">
    <source>
        <dbReference type="Pfam" id="PF13439"/>
    </source>
</evidence>
<organism evidence="3">
    <name type="scientific">Leptolyngbya boryana CZ1</name>
    <dbReference type="NCBI Taxonomy" id="3060204"/>
    <lineage>
        <taxon>Bacteria</taxon>
        <taxon>Bacillati</taxon>
        <taxon>Cyanobacteriota</taxon>
        <taxon>Cyanophyceae</taxon>
        <taxon>Leptolyngbyales</taxon>
        <taxon>Leptolyngbyaceae</taxon>
        <taxon>Leptolyngbya group</taxon>
        <taxon>Leptolyngbya</taxon>
    </lineage>
</organism>
<dbReference type="GO" id="GO:0016757">
    <property type="term" value="F:glycosyltransferase activity"/>
    <property type="evidence" value="ECO:0007669"/>
    <property type="project" value="UniProtKB-KW"/>
</dbReference>
<dbReference type="Pfam" id="PF13439">
    <property type="entry name" value="Glyco_transf_4"/>
    <property type="match status" value="1"/>
</dbReference>
<evidence type="ECO:0000313" key="3">
    <source>
        <dbReference type="EMBL" id="WNZ44004.1"/>
    </source>
</evidence>
<reference evidence="3" key="1">
    <citation type="journal article" date="2023" name="Plants (Basel)">
        <title>Genomic Analysis of Leptolyngbya boryana CZ1 Reveals Efficient Carbon Fixation Modules.</title>
        <authorList>
            <person name="Bai X."/>
            <person name="Wang H."/>
            <person name="Cheng W."/>
            <person name="Wang J."/>
            <person name="Ma M."/>
            <person name="Hu H."/>
            <person name="Song Z."/>
            <person name="Ma H."/>
            <person name="Fan Y."/>
            <person name="Du C."/>
            <person name="Xu J."/>
        </authorList>
    </citation>
    <scope>NUCLEOTIDE SEQUENCE</scope>
    <source>
        <strain evidence="3">CZ1</strain>
    </source>
</reference>
<proteinExistence type="predicted"/>
<reference evidence="3" key="2">
    <citation type="submission" date="2023-07" db="EMBL/GenBank/DDBJ databases">
        <authorList>
            <person name="Bai X.-H."/>
            <person name="Wang H.-H."/>
            <person name="Wang J."/>
            <person name="Ma M.-Y."/>
            <person name="Hu H.-H."/>
            <person name="Song Z.-L."/>
            <person name="Ma H.-G."/>
            <person name="Fan Y."/>
            <person name="Du C.-Y."/>
            <person name="Xu J.-C."/>
        </authorList>
    </citation>
    <scope>NUCLEOTIDE SEQUENCE</scope>
    <source>
        <strain evidence="3">CZ1</strain>
    </source>
</reference>
<accession>A0AA97ANG7</accession>
<keyword evidence="3" id="KW-0808">Transferase</keyword>
<protein>
    <submittedName>
        <fullName evidence="3">Glycosyltransferase family 4 protein</fullName>
        <ecNumber evidence="3">2.4.-.-</ecNumber>
    </submittedName>
</protein>
<dbReference type="Gene3D" id="3.40.50.2000">
    <property type="entry name" value="Glycogen Phosphorylase B"/>
    <property type="match status" value="2"/>
</dbReference>